<keyword evidence="8" id="KW-0804">Transcription</keyword>
<dbReference type="GO" id="GO:0003899">
    <property type="term" value="F:DNA-directed RNA polymerase activity"/>
    <property type="evidence" value="ECO:0007669"/>
    <property type="project" value="InterPro"/>
</dbReference>
<evidence type="ECO:0000256" key="1">
    <source>
        <dbReference type="ARBA" id="ARBA00009762"/>
    </source>
</evidence>
<dbReference type="GO" id="GO:0046872">
    <property type="term" value="F:metal ion binding"/>
    <property type="evidence" value="ECO:0007669"/>
    <property type="project" value="UniProtKB-KW"/>
</dbReference>
<evidence type="ECO:0000313" key="11">
    <source>
        <dbReference type="Proteomes" id="UP000816034"/>
    </source>
</evidence>
<dbReference type="Proteomes" id="UP000816034">
    <property type="component" value="Unassembled WGS sequence"/>
</dbReference>
<organism evidence="10 11">
    <name type="scientific">Naegleria lovaniensis</name>
    <name type="common">Amoeba</name>
    <dbReference type="NCBI Taxonomy" id="51637"/>
    <lineage>
        <taxon>Eukaryota</taxon>
        <taxon>Discoba</taxon>
        <taxon>Heterolobosea</taxon>
        <taxon>Tetramitia</taxon>
        <taxon>Eutetramitia</taxon>
        <taxon>Vahlkampfiidae</taxon>
        <taxon>Naegleria</taxon>
    </lineage>
</organism>
<keyword evidence="11" id="KW-1185">Reference proteome</keyword>
<dbReference type="EMBL" id="PYSW02000014">
    <property type="protein sequence ID" value="KAG2386898.1"/>
    <property type="molecule type" value="Genomic_DNA"/>
</dbReference>
<dbReference type="AlphaFoldDB" id="A0AA88GV54"/>
<comment type="caution">
    <text evidence="10">The sequence shown here is derived from an EMBL/GenBank/DDBJ whole genome shotgun (WGS) entry which is preliminary data.</text>
</comment>
<dbReference type="PANTHER" id="PTHR10536">
    <property type="entry name" value="DNA PRIMASE SMALL SUBUNIT"/>
    <property type="match status" value="1"/>
</dbReference>
<keyword evidence="4 9" id="KW-0808">Transferase</keyword>
<dbReference type="InterPro" id="IPR002755">
    <property type="entry name" value="DNA_primase_S"/>
</dbReference>
<evidence type="ECO:0000256" key="3">
    <source>
        <dbReference type="ARBA" id="ARBA00022515"/>
    </source>
</evidence>
<evidence type="ECO:0000256" key="9">
    <source>
        <dbReference type="RuleBase" id="RU003514"/>
    </source>
</evidence>
<keyword evidence="6 9" id="KW-0235">DNA replication</keyword>
<dbReference type="SUPFAM" id="SSF56747">
    <property type="entry name" value="Prim-pol domain"/>
    <property type="match status" value="1"/>
</dbReference>
<accession>A0AA88GV54</accession>
<protein>
    <recommendedName>
        <fullName evidence="9">DNA primase</fullName>
        <ecNumber evidence="9">2.7.7.-</ecNumber>
    </recommendedName>
</protein>
<gene>
    <name evidence="10" type="ORF">C9374_001933</name>
</gene>
<evidence type="ECO:0000256" key="8">
    <source>
        <dbReference type="ARBA" id="ARBA00023163"/>
    </source>
</evidence>
<dbReference type="GO" id="GO:0006269">
    <property type="term" value="P:DNA replication, synthesis of primer"/>
    <property type="evidence" value="ECO:0007669"/>
    <property type="project" value="UniProtKB-KW"/>
</dbReference>
<dbReference type="GeneID" id="68094389"/>
<keyword evidence="5" id="KW-0548">Nucleotidyltransferase</keyword>
<keyword evidence="7" id="KW-0479">Metal-binding</keyword>
<keyword evidence="3 9" id="KW-0639">Primosome</keyword>
<sequence length="400" mass="46300">MAITNEQLKQYYEKYFPFSLLAQWLHPGDEKQIINREFSYSFKVVNPKTQQSEVIFSRYKCVKSGDDLKEQVVKYSNAPVKLDIGPVYNMAVSKKNQVSNSVLIPTEKEYCIDIDISDYDDVRFCGCRGGKYCEKCWRLMNCAMEVLDHLLVDVFGTKHLIWVYSGRRGIHCWASDELLKKLNNEGRSAISRFIHIYQNNSVVGEKQSKRVNLSGTAHPTFDIDSQVFTICERYFMDVFVNGMGIFDDEETMQTSIPYILNLIYINDVKNTIQEILNSGKSGDAVYTELRDTLLRDKKNKHFLWEIVYSFVYPRLDVNVSKGFNHLLKSPYCVHPDTGNICVPIRRHHYQFYPDTHGVSLQNLLSNTDNGKFNESLKIFKEHVQALAKAKNNSSMDTLEF</sequence>
<reference evidence="10 11" key="1">
    <citation type="journal article" date="2018" name="BMC Genomics">
        <title>The genome of Naegleria lovaniensis, the basis for a comparative approach to unravel pathogenicity factors of the human pathogenic amoeba N. fowleri.</title>
        <authorList>
            <person name="Liechti N."/>
            <person name="Schurch N."/>
            <person name="Bruggmann R."/>
            <person name="Wittwer M."/>
        </authorList>
    </citation>
    <scope>NUCLEOTIDE SEQUENCE [LARGE SCALE GENOMIC DNA]</scope>
    <source>
        <strain evidence="10 11">ATCC 30569</strain>
    </source>
</reference>
<dbReference type="NCBIfam" id="TIGR00335">
    <property type="entry name" value="primase_sml"/>
    <property type="match status" value="1"/>
</dbReference>
<proteinExistence type="inferred from homology"/>
<evidence type="ECO:0000256" key="2">
    <source>
        <dbReference type="ARBA" id="ARBA00022478"/>
    </source>
</evidence>
<dbReference type="EC" id="2.7.7.-" evidence="9"/>
<name>A0AA88GV54_NAELO</name>
<dbReference type="RefSeq" id="XP_044550890.1">
    <property type="nucleotide sequence ID" value="XM_044691295.1"/>
</dbReference>
<dbReference type="GO" id="GO:0005658">
    <property type="term" value="C:alpha DNA polymerase:primase complex"/>
    <property type="evidence" value="ECO:0007669"/>
    <property type="project" value="UniProtKB-ARBA"/>
</dbReference>
<keyword evidence="2 9" id="KW-0240">DNA-directed RNA polymerase</keyword>
<evidence type="ECO:0000256" key="6">
    <source>
        <dbReference type="ARBA" id="ARBA00022705"/>
    </source>
</evidence>
<evidence type="ECO:0000256" key="4">
    <source>
        <dbReference type="ARBA" id="ARBA00022679"/>
    </source>
</evidence>
<dbReference type="InterPro" id="IPR014052">
    <property type="entry name" value="DNA_primase_ssu_euk/arc"/>
</dbReference>
<comment type="similarity">
    <text evidence="1 9">Belongs to the eukaryotic-type primase small subunit family.</text>
</comment>
<dbReference type="Gene3D" id="3.90.920.10">
    <property type="entry name" value="DNA primase, PRIM domain"/>
    <property type="match status" value="1"/>
</dbReference>
<evidence type="ECO:0000256" key="7">
    <source>
        <dbReference type="ARBA" id="ARBA00022723"/>
    </source>
</evidence>
<evidence type="ECO:0000313" key="10">
    <source>
        <dbReference type="EMBL" id="KAG2386898.1"/>
    </source>
</evidence>
<evidence type="ECO:0000256" key="5">
    <source>
        <dbReference type="ARBA" id="ARBA00022695"/>
    </source>
</evidence>
<dbReference type="Pfam" id="PF01896">
    <property type="entry name" value="DNA_primase_S"/>
    <property type="match status" value="1"/>
</dbReference>